<organism evidence="2">
    <name type="scientific">groundwater metagenome</name>
    <dbReference type="NCBI Taxonomy" id="717931"/>
    <lineage>
        <taxon>unclassified sequences</taxon>
        <taxon>metagenomes</taxon>
        <taxon>ecological metagenomes</taxon>
    </lineage>
</organism>
<evidence type="ECO:0000313" key="2">
    <source>
        <dbReference type="EMBL" id="CEG11816.1"/>
    </source>
</evidence>
<gene>
    <name evidence="2" type="primary">FwdC</name>
    <name evidence="2" type="ORF">MSIBF_A1700007</name>
</gene>
<dbReference type="GO" id="GO:0018493">
    <property type="term" value="F:formylmethanofuran dehydrogenase activity"/>
    <property type="evidence" value="ECO:0007669"/>
    <property type="project" value="InterPro"/>
</dbReference>
<name>A0A098E8I6_9ZZZZ</name>
<dbReference type="GO" id="GO:0046914">
    <property type="term" value="F:transition metal ion binding"/>
    <property type="evidence" value="ECO:0007669"/>
    <property type="project" value="InterPro"/>
</dbReference>
<dbReference type="NCBIfam" id="TIGR03122">
    <property type="entry name" value="one_C_dehyd_C"/>
    <property type="match status" value="1"/>
</dbReference>
<dbReference type="InterPro" id="IPR017550">
    <property type="entry name" value="Formylmethanofuran_DH_suC"/>
</dbReference>
<dbReference type="EMBL" id="CCXY01000080">
    <property type="protein sequence ID" value="CEG11816.1"/>
    <property type="molecule type" value="Genomic_DNA"/>
</dbReference>
<dbReference type="SUPFAM" id="SSF69336">
    <property type="entry name" value="Alpha subunit of glutamate synthase, C-terminal domain"/>
    <property type="match status" value="1"/>
</dbReference>
<dbReference type="InterPro" id="IPR002489">
    <property type="entry name" value="Glu_synth_asu_C"/>
</dbReference>
<accession>A0A098E8I6</accession>
<protein>
    <submittedName>
        <fullName evidence="2">Putative tungsten-containing formylmethanofuran dehydrogenase subunit C</fullName>
        <ecNumber evidence="2">1.2.99.5</ecNumber>
    </submittedName>
</protein>
<dbReference type="PANTHER" id="PTHR39673:SF5">
    <property type="entry name" value="TUNGSTEN-CONTAINING FORMYLMETHANOFURAN DEHYDROGENASE 2 SUBUNIT C"/>
    <property type="match status" value="1"/>
</dbReference>
<sequence length="278" mass="30144">MIKLVPKFKTTMPVFAENISLDKFFQKSPDEIKTIEIFHGNQRKILADVFEIYKENEGNETDEEILIVGDVSMVREIGKGMTKGKITINGNAGMHLGAYMEGGIIEVEGNTDDWLGAEMKGGMIKVSGNAGNFAGGAYYGSNAGMDGGMIIIEGNAGNEVGRFMALGTIIVKGNTGNFTGVHIKGGTIFCFGNLGTRAGAEMHDGTIVTMCNPDSNSSDLLLPTFKSNAITKFTFINLFLTELRNYGIQIDAKFFGNYERFSGDFAEQGKGEIFLFRG</sequence>
<keyword evidence="2" id="KW-0560">Oxidoreductase</keyword>
<dbReference type="PANTHER" id="PTHR39673">
    <property type="entry name" value="TUNGSTEN FORMYLMETHANOFURAN DEHYDROGENASE, SUBUNIT C (FWDC)"/>
    <property type="match status" value="1"/>
</dbReference>
<dbReference type="InterPro" id="IPR036485">
    <property type="entry name" value="Glu_synth_asu_C_sf"/>
</dbReference>
<reference evidence="2" key="1">
    <citation type="submission" date="2014-09" db="EMBL/GenBank/DDBJ databases">
        <authorList>
            <person name="Probst J Alexander"/>
        </authorList>
    </citation>
    <scope>NUCLEOTIDE SEQUENCE</scope>
</reference>
<dbReference type="AlphaFoldDB" id="A0A098E8I6"/>
<proteinExistence type="predicted"/>
<evidence type="ECO:0000259" key="1">
    <source>
        <dbReference type="Pfam" id="PF01493"/>
    </source>
</evidence>
<dbReference type="EC" id="1.2.99.5" evidence="2"/>
<dbReference type="GO" id="GO:0015948">
    <property type="term" value="P:methanogenesis"/>
    <property type="evidence" value="ECO:0007669"/>
    <property type="project" value="InterPro"/>
</dbReference>
<feature type="domain" description="Glutamate synthase alpha subunit C-terminal" evidence="1">
    <location>
        <begin position="77"/>
        <end position="210"/>
    </location>
</feature>
<dbReference type="Gene3D" id="2.160.20.60">
    <property type="entry name" value="Glutamate synthase, alpha subunit, C-terminal domain"/>
    <property type="match status" value="1"/>
</dbReference>
<dbReference type="Pfam" id="PF01493">
    <property type="entry name" value="GXGXG"/>
    <property type="match status" value="1"/>
</dbReference>